<dbReference type="GO" id="GO:0005777">
    <property type="term" value="C:peroxisome"/>
    <property type="evidence" value="ECO:0007669"/>
    <property type="project" value="TreeGrafter"/>
</dbReference>
<organism evidence="3 4">
    <name type="scientific">Tetrahymena thermophila (strain SB210)</name>
    <dbReference type="NCBI Taxonomy" id="312017"/>
    <lineage>
        <taxon>Eukaryota</taxon>
        <taxon>Sar</taxon>
        <taxon>Alveolata</taxon>
        <taxon>Ciliophora</taxon>
        <taxon>Intramacronucleata</taxon>
        <taxon>Oligohymenophorea</taxon>
        <taxon>Hymenostomatida</taxon>
        <taxon>Tetrahymenina</taxon>
        <taxon>Tetrahymenidae</taxon>
        <taxon>Tetrahymena</taxon>
    </lineage>
</organism>
<dbReference type="HOGENOM" id="CLU_343714_0_0_1"/>
<dbReference type="SUPFAM" id="SSF49562">
    <property type="entry name" value="C2 domain (Calcium/lipid-binding domain, CaLB)"/>
    <property type="match status" value="1"/>
</dbReference>
<evidence type="ECO:0000313" key="3">
    <source>
        <dbReference type="EMBL" id="EAR89988.1"/>
    </source>
</evidence>
<keyword evidence="4" id="KW-1185">Reference proteome</keyword>
<dbReference type="OMA" id="WEQDKME"/>
<gene>
    <name evidence="3" type="ORF">TTHERM_00562810</name>
</gene>
<dbReference type="AlphaFoldDB" id="I7LU65"/>
<evidence type="ECO:0000256" key="1">
    <source>
        <dbReference type="SAM" id="Coils"/>
    </source>
</evidence>
<dbReference type="InterPro" id="IPR035892">
    <property type="entry name" value="C2_domain_sf"/>
</dbReference>
<dbReference type="InParanoid" id="I7LU65"/>
<name>I7LU65_TETTS</name>
<dbReference type="EMBL" id="GG662808">
    <property type="protein sequence ID" value="EAR89988.1"/>
    <property type="molecule type" value="Genomic_DNA"/>
</dbReference>
<evidence type="ECO:0000259" key="2">
    <source>
        <dbReference type="SMART" id="SM00239"/>
    </source>
</evidence>
<dbReference type="OrthoDB" id="552574at2759"/>
<reference evidence="4" key="1">
    <citation type="journal article" date="2006" name="PLoS Biol.">
        <title>Macronuclear genome sequence of the ciliate Tetrahymena thermophila, a model eukaryote.</title>
        <authorList>
            <person name="Eisen J.A."/>
            <person name="Coyne R.S."/>
            <person name="Wu M."/>
            <person name="Wu D."/>
            <person name="Thiagarajan M."/>
            <person name="Wortman J.R."/>
            <person name="Badger J.H."/>
            <person name="Ren Q."/>
            <person name="Amedeo P."/>
            <person name="Jones K.M."/>
            <person name="Tallon L.J."/>
            <person name="Delcher A.L."/>
            <person name="Salzberg S.L."/>
            <person name="Silva J.C."/>
            <person name="Haas B.J."/>
            <person name="Majoros W.H."/>
            <person name="Farzad M."/>
            <person name="Carlton J.M."/>
            <person name="Smith R.K. Jr."/>
            <person name="Garg J."/>
            <person name="Pearlman R.E."/>
            <person name="Karrer K.M."/>
            <person name="Sun L."/>
            <person name="Manning G."/>
            <person name="Elde N.C."/>
            <person name="Turkewitz A.P."/>
            <person name="Asai D.J."/>
            <person name="Wilkes D.E."/>
            <person name="Wang Y."/>
            <person name="Cai H."/>
            <person name="Collins K."/>
            <person name="Stewart B.A."/>
            <person name="Lee S.R."/>
            <person name="Wilamowska K."/>
            <person name="Weinberg Z."/>
            <person name="Ruzzo W.L."/>
            <person name="Wloga D."/>
            <person name="Gaertig J."/>
            <person name="Frankel J."/>
            <person name="Tsao C.-C."/>
            <person name="Gorovsky M.A."/>
            <person name="Keeling P.J."/>
            <person name="Waller R.F."/>
            <person name="Patron N.J."/>
            <person name="Cherry J.M."/>
            <person name="Stover N.A."/>
            <person name="Krieger C.J."/>
            <person name="del Toro C."/>
            <person name="Ryder H.F."/>
            <person name="Williamson S.C."/>
            <person name="Barbeau R.A."/>
            <person name="Hamilton E.P."/>
            <person name="Orias E."/>
        </authorList>
    </citation>
    <scope>NUCLEOTIDE SEQUENCE [LARGE SCALE GENOMIC DNA]</scope>
    <source>
        <strain evidence="4">SB210</strain>
    </source>
</reference>
<feature type="domain" description="C2" evidence="2">
    <location>
        <begin position="7"/>
        <end position="117"/>
    </location>
</feature>
<sequence>MNDQRSSLLVSLNNVEFQKDYHYFITCQLESEGEKRRTDISACVSNPVFTASTFVIPLRQYRIDYGERIHFAAFVVMDRTENELGIKDLDNKGQARLLGECILDMGPITAALQDIGGTGVRQSLKFTRISGEKEVTVGRFIVNLKLVGEQVIPVTNQLDIKPLEKEDIFHELPKSDPFFEFSWRVRVDIRSATDLPLNRVNPSGLPTTFVEVGWTLYDNASPDDFGLYLTNFVENNRHPLWNSQFLIQNPQKMTEKDGFIYICIKDKYVTEPIETIYIPIFPLRAFVPMNLELVSQRAEYEAKPKYFVSLTLEVPNTESFVDALTDVVVHNVHYDPLPYTQRMFLMMTLNEYHPQSTPFVQADLTGPQNLAKIIQDNSQEVNACFISTIMKIPPYQTDQTYKAVAVFTLPKSYLEKKILFFIAGRDDSIPCNHAMPNGVAGVSSLAEDTLKKVLFARDKKGAFLPVMWKKDSKLYPVFSTTKCMLELACFNLEDQKNIQISEGMKQLEGQEGGIRTQTPVDTIADYMGVKMSGKMGNNEKWSFLAKELSQKQEIIHRMIKEIDDKTESLKVTATEIVDLRRQIKLLQSENSILRKRLNHDEQLEVQSIVAKEIALMSTEELRQKILKLAAAYRDERIRTEDLQKALKQSQKDISQARQIEHDFEIMTKKYADATKKIVIMQQEVQKTQIYKETIKKQEKVIQKLERLIESTLKDTQKARGFQLELEKLKTENLNLQNQLKGKTNSGGENVEALKLEIAKLERVIADLQNQLNLKKPQTVMDADWENEKAEFEIKLYKAHARIEALQEELTENAKNYAKEIAQLKLVVAEKQAMLDTLTLGI</sequence>
<dbReference type="PANTHER" id="PTHR21623">
    <property type="entry name" value="SPERIOLIN-BINDING FACTOR"/>
    <property type="match status" value="1"/>
</dbReference>
<keyword evidence="1" id="KW-0175">Coiled coil</keyword>
<feature type="domain" description="C2" evidence="2">
    <location>
        <begin position="184"/>
        <end position="292"/>
    </location>
</feature>
<dbReference type="GeneID" id="7826173"/>
<dbReference type="PANTHER" id="PTHR21623:SF2">
    <property type="entry name" value="COILED-COIL DOMAIN-CONTAINING PROTEIN 33"/>
    <property type="match status" value="1"/>
</dbReference>
<dbReference type="Proteomes" id="UP000009168">
    <property type="component" value="Unassembled WGS sequence"/>
</dbReference>
<feature type="coiled-coil region" evidence="1">
    <location>
        <begin position="569"/>
        <end position="596"/>
    </location>
</feature>
<dbReference type="STRING" id="312017.I7LU65"/>
<dbReference type="KEGG" id="tet:TTHERM_00562810"/>
<dbReference type="InterPro" id="IPR000008">
    <property type="entry name" value="C2_dom"/>
</dbReference>
<evidence type="ECO:0000313" key="4">
    <source>
        <dbReference type="Proteomes" id="UP000009168"/>
    </source>
</evidence>
<protein>
    <submittedName>
        <fullName evidence="3">C2 domain protein</fullName>
    </submittedName>
</protein>
<feature type="coiled-coil region" evidence="1">
    <location>
        <begin position="687"/>
        <end position="826"/>
    </location>
</feature>
<dbReference type="InterPro" id="IPR039889">
    <property type="entry name" value="CCD33"/>
</dbReference>
<accession>I7LU65</accession>
<dbReference type="RefSeq" id="XP_001010233.1">
    <property type="nucleotide sequence ID" value="XM_001010233.1"/>
</dbReference>
<proteinExistence type="predicted"/>
<dbReference type="SMART" id="SM00239">
    <property type="entry name" value="C2"/>
    <property type="match status" value="2"/>
</dbReference>
<dbReference type="eggNOG" id="ENOG502R22F">
    <property type="taxonomic scope" value="Eukaryota"/>
</dbReference>
<dbReference type="Pfam" id="PF00168">
    <property type="entry name" value="C2"/>
    <property type="match status" value="1"/>
</dbReference>